<protein>
    <submittedName>
        <fullName evidence="4">Pecanex-like protein</fullName>
    </submittedName>
</protein>
<accession>A0A0N4THL9</accession>
<evidence type="ECO:0000313" key="3">
    <source>
        <dbReference type="Proteomes" id="UP000278627"/>
    </source>
</evidence>
<gene>
    <name evidence="2" type="ORF">BPAG_LOCUS7670</name>
</gene>
<dbReference type="AlphaFoldDB" id="A0A0N4THL9"/>
<sequence length="128" mass="13217">APQAPPQQSQSYSEARGLAASQVQYKDSTLGGASQSLLLSPENPSVSGRFAEGVEQATLPDETEKEESGTIDLASASAAAAAAAAASIGEAEAAQSENAQEVAQQSLSTVQPHAVPARRQSLKRYSRY</sequence>
<dbReference type="STRING" id="6280.A0A0N4THL9"/>
<proteinExistence type="predicted"/>
<dbReference type="EMBL" id="UZAD01009127">
    <property type="protein sequence ID" value="VDN88856.1"/>
    <property type="molecule type" value="Genomic_DNA"/>
</dbReference>
<evidence type="ECO:0000256" key="1">
    <source>
        <dbReference type="SAM" id="MobiDB-lite"/>
    </source>
</evidence>
<keyword evidence="3" id="KW-1185">Reference proteome</keyword>
<feature type="compositionally biased region" description="Low complexity" evidence="1">
    <location>
        <begin position="96"/>
        <end position="105"/>
    </location>
</feature>
<evidence type="ECO:0000313" key="2">
    <source>
        <dbReference type="EMBL" id="VDN88856.1"/>
    </source>
</evidence>
<reference evidence="2 3" key="2">
    <citation type="submission" date="2018-11" db="EMBL/GenBank/DDBJ databases">
        <authorList>
            <consortium name="Pathogen Informatics"/>
        </authorList>
    </citation>
    <scope>NUCLEOTIDE SEQUENCE [LARGE SCALE GENOMIC DNA]</scope>
</reference>
<name>A0A0N4THL9_BRUPA</name>
<dbReference type="Proteomes" id="UP000278627">
    <property type="component" value="Unassembled WGS sequence"/>
</dbReference>
<evidence type="ECO:0000313" key="4">
    <source>
        <dbReference type="WBParaSite" id="BPAG_0000770801-mRNA-1"/>
    </source>
</evidence>
<reference evidence="4" key="1">
    <citation type="submission" date="2017-02" db="UniProtKB">
        <authorList>
            <consortium name="WormBaseParasite"/>
        </authorList>
    </citation>
    <scope>IDENTIFICATION</scope>
</reference>
<dbReference type="WBParaSite" id="BPAG_0000770801-mRNA-1">
    <property type="protein sequence ID" value="BPAG_0000770801-mRNA-1"/>
    <property type="gene ID" value="BPAG_0000770801"/>
</dbReference>
<feature type="region of interest" description="Disordered" evidence="1">
    <location>
        <begin position="96"/>
        <end position="128"/>
    </location>
</feature>
<organism evidence="4">
    <name type="scientific">Brugia pahangi</name>
    <name type="common">Filarial nematode worm</name>
    <dbReference type="NCBI Taxonomy" id="6280"/>
    <lineage>
        <taxon>Eukaryota</taxon>
        <taxon>Metazoa</taxon>
        <taxon>Ecdysozoa</taxon>
        <taxon>Nematoda</taxon>
        <taxon>Chromadorea</taxon>
        <taxon>Rhabditida</taxon>
        <taxon>Spirurina</taxon>
        <taxon>Spiruromorpha</taxon>
        <taxon>Filarioidea</taxon>
        <taxon>Onchocercidae</taxon>
        <taxon>Brugia</taxon>
    </lineage>
</organism>